<dbReference type="Proteomes" id="UP001165740">
    <property type="component" value="Chromosome 3"/>
</dbReference>
<dbReference type="PANTHER" id="PTHR11711">
    <property type="entry name" value="ADP RIBOSYLATION FACTOR-RELATED"/>
    <property type="match status" value="1"/>
</dbReference>
<accession>A0A2C9L8V5</accession>
<evidence type="ECO:0000256" key="3">
    <source>
        <dbReference type="PIRSR" id="PIRSR606689-1"/>
    </source>
</evidence>
<dbReference type="KEGG" id="bgt:106055453"/>
<protein>
    <submittedName>
        <fullName evidence="8">Uncharacterized protein LOC106055453</fullName>
    </submittedName>
</protein>
<keyword evidence="4" id="KW-0479">Metal-binding</keyword>
<dbReference type="STRING" id="6526.A0A2C9L8V5"/>
<dbReference type="InterPro" id="IPR006689">
    <property type="entry name" value="Small_GTPase_ARF/SAR"/>
</dbReference>
<keyword evidence="2 3" id="KW-0342">GTP-binding</keyword>
<sequence length="188" mass="20507">MGAACASGISTFTSNTSSLPTKILILGPQNSGKTHLLYSWKYGADYILSIEPTSHFNVETVTSSSGQKYLAYDLAGNIGYRVRPFLEGANGIIYMLGCDGESLLSESEAESIVKLLKERDMENVPVLFVIKNGSKSDDCSQDLSNKLIHVLEGRVWDAVQIQPNSQEDADQVLNALEKLINKPFSKVS</sequence>
<evidence type="ECO:0000256" key="4">
    <source>
        <dbReference type="PIRSR" id="PIRSR606689-2"/>
    </source>
</evidence>
<evidence type="ECO:0000313" key="7">
    <source>
        <dbReference type="Proteomes" id="UP001165740"/>
    </source>
</evidence>
<dbReference type="OrthoDB" id="6067901at2759"/>
<keyword evidence="7" id="KW-1185">Reference proteome</keyword>
<reference evidence="8" key="2">
    <citation type="submission" date="2025-04" db="UniProtKB">
        <authorList>
            <consortium name="RefSeq"/>
        </authorList>
    </citation>
    <scope>IDENTIFICATION</scope>
</reference>
<feature type="binding site" evidence="4">
    <location>
        <position position="34"/>
    </location>
    <ligand>
        <name>Mg(2+)</name>
        <dbReference type="ChEBI" id="CHEBI:18420"/>
    </ligand>
</feature>
<evidence type="ECO:0000313" key="6">
    <source>
        <dbReference type="Proteomes" id="UP000076420"/>
    </source>
</evidence>
<dbReference type="AlphaFoldDB" id="A0A2C9L8V5"/>
<dbReference type="VEuPathDB" id="VectorBase:BGLAX_039968"/>
<organism evidence="5 6">
    <name type="scientific">Biomphalaria glabrata</name>
    <name type="common">Bloodfluke planorb</name>
    <name type="synonym">Freshwater snail</name>
    <dbReference type="NCBI Taxonomy" id="6526"/>
    <lineage>
        <taxon>Eukaryota</taxon>
        <taxon>Metazoa</taxon>
        <taxon>Spiralia</taxon>
        <taxon>Lophotrochozoa</taxon>
        <taxon>Mollusca</taxon>
        <taxon>Gastropoda</taxon>
        <taxon>Heterobranchia</taxon>
        <taxon>Euthyneura</taxon>
        <taxon>Panpulmonata</taxon>
        <taxon>Hygrophila</taxon>
        <taxon>Lymnaeoidea</taxon>
        <taxon>Planorbidae</taxon>
        <taxon>Biomphalaria</taxon>
    </lineage>
</organism>
<name>A0A2C9L8V5_BIOGL</name>
<evidence type="ECO:0000256" key="2">
    <source>
        <dbReference type="ARBA" id="ARBA00023134"/>
    </source>
</evidence>
<reference evidence="5" key="1">
    <citation type="submission" date="2020-05" db="UniProtKB">
        <authorList>
            <consortium name="EnsemblMetazoa"/>
        </authorList>
    </citation>
    <scope>IDENTIFICATION</scope>
    <source>
        <strain evidence="5">BB02</strain>
    </source>
</reference>
<feature type="binding site" evidence="4">
    <location>
        <position position="53"/>
    </location>
    <ligand>
        <name>Mg(2+)</name>
        <dbReference type="ChEBI" id="CHEBI:18420"/>
    </ligand>
</feature>
<dbReference type="GO" id="GO:0046872">
    <property type="term" value="F:metal ion binding"/>
    <property type="evidence" value="ECO:0007669"/>
    <property type="project" value="UniProtKB-KW"/>
</dbReference>
<dbReference type="GO" id="GO:0003924">
    <property type="term" value="F:GTPase activity"/>
    <property type="evidence" value="ECO:0007669"/>
    <property type="project" value="InterPro"/>
</dbReference>
<dbReference type="InterPro" id="IPR027417">
    <property type="entry name" value="P-loop_NTPase"/>
</dbReference>
<dbReference type="RefSeq" id="XP_055878533.1">
    <property type="nucleotide sequence ID" value="XM_056022558.1"/>
</dbReference>
<dbReference type="VEuPathDB" id="VectorBase:BGLB028282"/>
<dbReference type="SUPFAM" id="SSF52540">
    <property type="entry name" value="P-loop containing nucleoside triphosphate hydrolases"/>
    <property type="match status" value="1"/>
</dbReference>
<dbReference type="SMART" id="SM00177">
    <property type="entry name" value="ARF"/>
    <property type="match status" value="1"/>
</dbReference>
<dbReference type="GO" id="GO:0005525">
    <property type="term" value="F:GTP binding"/>
    <property type="evidence" value="ECO:0007669"/>
    <property type="project" value="UniProtKB-KW"/>
</dbReference>
<evidence type="ECO:0000313" key="5">
    <source>
        <dbReference type="EnsemblMetazoa" id="BGLB028282-PA"/>
    </source>
</evidence>
<evidence type="ECO:0000313" key="8">
    <source>
        <dbReference type="RefSeq" id="XP_055878533.1"/>
    </source>
</evidence>
<dbReference type="OMA" id="SHFNVET"/>
<dbReference type="InterPro" id="IPR024156">
    <property type="entry name" value="Small_GTPase_ARF"/>
</dbReference>
<dbReference type="Gene3D" id="3.40.50.300">
    <property type="entry name" value="P-loop containing nucleotide triphosphate hydrolases"/>
    <property type="match status" value="1"/>
</dbReference>
<dbReference type="EnsemblMetazoa" id="BGLB028282-RA">
    <property type="protein sequence ID" value="BGLB028282-PA"/>
    <property type="gene ID" value="BGLB028282"/>
</dbReference>
<evidence type="ECO:0000256" key="1">
    <source>
        <dbReference type="ARBA" id="ARBA00022741"/>
    </source>
</evidence>
<feature type="binding site" evidence="3">
    <location>
        <begin position="27"/>
        <end position="34"/>
    </location>
    <ligand>
        <name>GTP</name>
        <dbReference type="ChEBI" id="CHEBI:37565"/>
    </ligand>
</feature>
<keyword evidence="4" id="KW-0460">Magnesium</keyword>
<gene>
    <name evidence="5" type="primary">106055453</name>
    <name evidence="8" type="synonym">LOC106055453</name>
</gene>
<feature type="binding site" evidence="3">
    <location>
        <position position="76"/>
    </location>
    <ligand>
        <name>GTP</name>
        <dbReference type="ChEBI" id="CHEBI:37565"/>
    </ligand>
</feature>
<dbReference type="Proteomes" id="UP000076420">
    <property type="component" value="Unassembled WGS sequence"/>
</dbReference>
<keyword evidence="1 3" id="KW-0547">Nucleotide-binding</keyword>
<dbReference type="Pfam" id="PF00025">
    <property type="entry name" value="Arf"/>
    <property type="match status" value="1"/>
</dbReference>
<proteinExistence type="predicted"/>